<accession>A0A9P7EH52</accession>
<keyword evidence="2" id="KW-1185">Reference proteome</keyword>
<evidence type="ECO:0000313" key="2">
    <source>
        <dbReference type="Proteomes" id="UP000807769"/>
    </source>
</evidence>
<dbReference type="AlphaFoldDB" id="A0A9P7EH52"/>
<dbReference type="EMBL" id="JABBWG010000006">
    <property type="protein sequence ID" value="KAG1821697.1"/>
    <property type="molecule type" value="Genomic_DNA"/>
</dbReference>
<dbReference type="GeneID" id="64633579"/>
<dbReference type="RefSeq" id="XP_041196437.1">
    <property type="nucleotide sequence ID" value="XM_041339563.1"/>
</dbReference>
<protein>
    <submittedName>
        <fullName evidence="1">Uncharacterized protein</fullName>
    </submittedName>
</protein>
<gene>
    <name evidence="1" type="ORF">BJ212DRAFT_1477545</name>
</gene>
<name>A0A9P7EH52_9AGAM</name>
<sequence length="111" mass="13008">MAFSKYLYNKMPLIKDLHACFEVFLLNCKGWQWKVDKGLMEADLHSNQYKIYPQPDMPGCNCFFWMLLWLTLLKHVHYNGKLKPDDFVFPTISSNGVVHHGEHILHDAVQA</sequence>
<reference evidence="1" key="1">
    <citation type="journal article" date="2020" name="New Phytol.">
        <title>Comparative genomics reveals dynamic genome evolution in host specialist ectomycorrhizal fungi.</title>
        <authorList>
            <person name="Lofgren L.A."/>
            <person name="Nguyen N.H."/>
            <person name="Vilgalys R."/>
            <person name="Ruytinx J."/>
            <person name="Liao H.L."/>
            <person name="Branco S."/>
            <person name="Kuo A."/>
            <person name="LaButti K."/>
            <person name="Lipzen A."/>
            <person name="Andreopoulos W."/>
            <person name="Pangilinan J."/>
            <person name="Riley R."/>
            <person name="Hundley H."/>
            <person name="Na H."/>
            <person name="Barry K."/>
            <person name="Grigoriev I.V."/>
            <person name="Stajich J.E."/>
            <person name="Kennedy P.G."/>
        </authorList>
    </citation>
    <scope>NUCLEOTIDE SEQUENCE</scope>
    <source>
        <strain evidence="1">MN1</strain>
    </source>
</reference>
<comment type="caution">
    <text evidence="1">The sequence shown here is derived from an EMBL/GenBank/DDBJ whole genome shotgun (WGS) entry which is preliminary data.</text>
</comment>
<dbReference type="Proteomes" id="UP000807769">
    <property type="component" value="Unassembled WGS sequence"/>
</dbReference>
<proteinExistence type="predicted"/>
<evidence type="ECO:0000313" key="1">
    <source>
        <dbReference type="EMBL" id="KAG1821697.1"/>
    </source>
</evidence>
<organism evidence="1 2">
    <name type="scientific">Suillus subaureus</name>
    <dbReference type="NCBI Taxonomy" id="48587"/>
    <lineage>
        <taxon>Eukaryota</taxon>
        <taxon>Fungi</taxon>
        <taxon>Dikarya</taxon>
        <taxon>Basidiomycota</taxon>
        <taxon>Agaricomycotina</taxon>
        <taxon>Agaricomycetes</taxon>
        <taxon>Agaricomycetidae</taxon>
        <taxon>Boletales</taxon>
        <taxon>Suillineae</taxon>
        <taxon>Suillaceae</taxon>
        <taxon>Suillus</taxon>
    </lineage>
</organism>
<dbReference type="OrthoDB" id="2681842at2759"/>